<name>A0A167YVS4_9HYPO</name>
<evidence type="ECO:0000313" key="2">
    <source>
        <dbReference type="Proteomes" id="UP000078544"/>
    </source>
</evidence>
<comment type="caution">
    <text evidence="1">The sequence shown here is derived from an EMBL/GenBank/DDBJ whole genome shotgun (WGS) entry which is preliminary data.</text>
</comment>
<dbReference type="EMBL" id="AZGY01000017">
    <property type="protein sequence ID" value="KZZ91819.1"/>
    <property type="molecule type" value="Genomic_DNA"/>
</dbReference>
<sequence>MSLTETNPQTGTVEAAIIKWINNEPNLKQSKNTMGGYEGWAQLQVYNFFKDVMSRDANIEREEHIFTNIRKKVDLWMKLRDGTQVATELKFRTKSETRQHFQDRVLKDIKKVWGGVQPEYRPIRNYVMGITDSPGDLMQWDSRMGDWPATPQRFLETKGLNKFYVVLWAVDVNTAGDNSIVQWD</sequence>
<accession>A0A167YVS4</accession>
<dbReference type="AlphaFoldDB" id="A0A167YVS4"/>
<gene>
    <name evidence="1" type="ORF">AAL_06573</name>
</gene>
<organism evidence="1 2">
    <name type="scientific">Moelleriella libera RCEF 2490</name>
    <dbReference type="NCBI Taxonomy" id="1081109"/>
    <lineage>
        <taxon>Eukaryota</taxon>
        <taxon>Fungi</taxon>
        <taxon>Dikarya</taxon>
        <taxon>Ascomycota</taxon>
        <taxon>Pezizomycotina</taxon>
        <taxon>Sordariomycetes</taxon>
        <taxon>Hypocreomycetidae</taxon>
        <taxon>Hypocreales</taxon>
        <taxon>Clavicipitaceae</taxon>
        <taxon>Moelleriella</taxon>
    </lineage>
</organism>
<protein>
    <submittedName>
        <fullName evidence="1">Uncharacterized protein</fullName>
    </submittedName>
</protein>
<keyword evidence="2" id="KW-1185">Reference proteome</keyword>
<dbReference type="Proteomes" id="UP000078544">
    <property type="component" value="Unassembled WGS sequence"/>
</dbReference>
<proteinExistence type="predicted"/>
<evidence type="ECO:0000313" key="1">
    <source>
        <dbReference type="EMBL" id="KZZ91819.1"/>
    </source>
</evidence>
<reference evidence="1 2" key="1">
    <citation type="journal article" date="2016" name="Genome Biol. Evol.">
        <title>Divergent and convergent evolution of fungal pathogenicity.</title>
        <authorList>
            <person name="Shang Y."/>
            <person name="Xiao G."/>
            <person name="Zheng P."/>
            <person name="Cen K."/>
            <person name="Zhan S."/>
            <person name="Wang C."/>
        </authorList>
    </citation>
    <scope>NUCLEOTIDE SEQUENCE [LARGE SCALE GENOMIC DNA]</scope>
    <source>
        <strain evidence="1 2">RCEF 2490</strain>
    </source>
</reference>